<sequence>MSVAFLFRSCSFRNTFWGCRRSGTLARGWPMRLAFAVGVLVLSAPRAFAQPSVNEASLTTAYTYLLGRALVVRQEQHDLAAATGVKYNTIKYNPRGSADFVNPNLDVAYLEAWIAVDDNSAAVLDIPKITGRYYTAQIIDEWGEVITNINERTFPSKPYGKFAFVSPASKVKLPADASPVVLHSSKAKMLARVELKDDPDGAMALQRQFRLSVIGKPRISPPPALKDFSNADLAGVDIFDNVNALIASAADVSPKAAEQQQAARDVATRVQTDASTRAAVASQLQQIVVPKFKAYAVNDSAPSRNRWTGGGTVGHYGTDYRLRAAANYLGIWANVPDEVLYFIGTQDASGRTFDGGKNYVMSFPPDQLPSSVVDGYWSIILVGVPDYRVVPNALKRYNLNSYSPLKHEADGSLKIFIGPDEPSPEYLSNWLPSARGKPFSLTFRAYVPKTVVREGKWTPAPVTEVGL</sequence>
<evidence type="ECO:0000259" key="1">
    <source>
        <dbReference type="Pfam" id="PF06742"/>
    </source>
</evidence>
<proteinExistence type="predicted"/>
<dbReference type="InterPro" id="IPR010679">
    <property type="entry name" value="DUF1254"/>
</dbReference>
<reference evidence="3 4" key="1">
    <citation type="submission" date="2019-08" db="EMBL/GenBank/DDBJ databases">
        <authorList>
            <person name="Peeters C."/>
        </authorList>
    </citation>
    <scope>NUCLEOTIDE SEQUENCE [LARGE SCALE GENOMIC DNA]</scope>
    <source>
        <strain evidence="3 4">LMG 31109</strain>
    </source>
</reference>
<evidence type="ECO:0000259" key="2">
    <source>
        <dbReference type="Pfam" id="PF06863"/>
    </source>
</evidence>
<keyword evidence="4" id="KW-1185">Reference proteome</keyword>
<feature type="domain" description="DUF1254" evidence="2">
    <location>
        <begin position="95"/>
        <end position="211"/>
    </location>
</feature>
<dbReference type="AlphaFoldDB" id="A0A5E4S300"/>
<dbReference type="Pfam" id="PF06863">
    <property type="entry name" value="DUF1254"/>
    <property type="match status" value="1"/>
</dbReference>
<name>A0A5E4S300_9BURK</name>
<organism evidence="3 4">
    <name type="scientific">Pandoraea nosoerga</name>
    <dbReference type="NCBI Taxonomy" id="2508296"/>
    <lineage>
        <taxon>Bacteria</taxon>
        <taxon>Pseudomonadati</taxon>
        <taxon>Pseudomonadota</taxon>
        <taxon>Betaproteobacteria</taxon>
        <taxon>Burkholderiales</taxon>
        <taxon>Burkholderiaceae</taxon>
        <taxon>Pandoraea</taxon>
    </lineage>
</organism>
<dbReference type="Pfam" id="PF06742">
    <property type="entry name" value="DUF1214"/>
    <property type="match status" value="1"/>
</dbReference>
<dbReference type="InterPro" id="IPR010621">
    <property type="entry name" value="DUF1214"/>
</dbReference>
<dbReference type="PANTHER" id="PTHR36509">
    <property type="entry name" value="BLL3101 PROTEIN"/>
    <property type="match status" value="1"/>
</dbReference>
<dbReference type="InterPro" id="IPR037049">
    <property type="entry name" value="DUF1214_C_sf"/>
</dbReference>
<dbReference type="RefSeq" id="WP_206111354.1">
    <property type="nucleotide sequence ID" value="NZ_CABPSC010000001.1"/>
</dbReference>
<dbReference type="PANTHER" id="PTHR36509:SF2">
    <property type="entry name" value="BLL3101 PROTEIN"/>
    <property type="match status" value="1"/>
</dbReference>
<accession>A0A5E4S300</accession>
<evidence type="ECO:0000313" key="4">
    <source>
        <dbReference type="Proteomes" id="UP000367825"/>
    </source>
</evidence>
<evidence type="ECO:0000313" key="3">
    <source>
        <dbReference type="EMBL" id="VVD69092.1"/>
    </source>
</evidence>
<feature type="domain" description="DUF1214" evidence="1">
    <location>
        <begin position="339"/>
        <end position="449"/>
    </location>
</feature>
<protein>
    <submittedName>
        <fullName evidence="3">Uncharacterized protein</fullName>
    </submittedName>
</protein>
<dbReference type="InterPro" id="IPR037050">
    <property type="entry name" value="DUF1254_sf"/>
</dbReference>
<dbReference type="EMBL" id="CABPSC010000001">
    <property type="protein sequence ID" value="VVD69092.1"/>
    <property type="molecule type" value="Genomic_DNA"/>
</dbReference>
<dbReference type="Gene3D" id="2.60.40.1610">
    <property type="entry name" value="Domain of unknown function DUF1254"/>
    <property type="match status" value="1"/>
</dbReference>
<dbReference type="SUPFAM" id="SSF160935">
    <property type="entry name" value="VPA0735-like"/>
    <property type="match status" value="1"/>
</dbReference>
<dbReference type="Gene3D" id="2.60.120.600">
    <property type="entry name" value="Domain of unknown function DUF1214, C-terminal domain"/>
    <property type="match status" value="1"/>
</dbReference>
<gene>
    <name evidence="3" type="ORF">PNO31109_00503</name>
</gene>
<dbReference type="Proteomes" id="UP000367825">
    <property type="component" value="Unassembled WGS sequence"/>
</dbReference>